<dbReference type="STRING" id="1219032.GCA_001515545_00776"/>
<keyword evidence="2" id="KW-1185">Reference proteome</keyword>
<dbReference type="Proteomes" id="UP000220246">
    <property type="component" value="Unassembled WGS sequence"/>
</dbReference>
<gene>
    <name evidence="1" type="ORF">CRM82_17090</name>
</gene>
<name>A0A2A7UXU8_COMTR</name>
<evidence type="ECO:0000313" key="1">
    <source>
        <dbReference type="EMBL" id="PEH90078.1"/>
    </source>
</evidence>
<organism evidence="1 2">
    <name type="scientific">Comamonas terrigena</name>
    <dbReference type="NCBI Taxonomy" id="32013"/>
    <lineage>
        <taxon>Bacteria</taxon>
        <taxon>Pseudomonadati</taxon>
        <taxon>Pseudomonadota</taxon>
        <taxon>Betaproteobacteria</taxon>
        <taxon>Burkholderiales</taxon>
        <taxon>Comamonadaceae</taxon>
        <taxon>Comamonas</taxon>
    </lineage>
</organism>
<accession>A0A2A7UXU8</accession>
<dbReference type="AlphaFoldDB" id="A0A2A7UXU8"/>
<comment type="caution">
    <text evidence="1">The sequence shown here is derived from an EMBL/GenBank/DDBJ whole genome shotgun (WGS) entry which is preliminary data.</text>
</comment>
<proteinExistence type="predicted"/>
<dbReference type="RefSeq" id="WP_066533648.1">
    <property type="nucleotide sequence ID" value="NZ_PDEA01000001.1"/>
</dbReference>
<dbReference type="OrthoDB" id="8637336at2"/>
<evidence type="ECO:0000313" key="2">
    <source>
        <dbReference type="Proteomes" id="UP000220246"/>
    </source>
</evidence>
<dbReference type="GeneID" id="80802336"/>
<sequence length="148" mass="16865">MARIEYIKRRLGNWALWRERSDNHGLGFPSRNMLANWMAAAGESGSKCRESTMPILNIEAEETDQAVQALKLGHGHLHETLVLIYLRDKGVTEAARIMRRSPSTIHAQLGQADLCIARWLEDKARVREEQQARVKGREWAARRHLDGG</sequence>
<reference evidence="2" key="1">
    <citation type="submission" date="2017-09" db="EMBL/GenBank/DDBJ databases">
        <title>FDA dAtabase for Regulatory Grade micrObial Sequences (FDA-ARGOS): Supporting development and validation of Infectious Disease Dx tests.</title>
        <authorList>
            <person name="Minogue T."/>
            <person name="Wolcott M."/>
            <person name="Wasieloski L."/>
            <person name="Aguilar W."/>
            <person name="Moore D."/>
            <person name="Tallon L."/>
            <person name="Sadzewicz L."/>
            <person name="Ott S."/>
            <person name="Zhao X."/>
            <person name="Nagaraj S."/>
            <person name="Vavikolanu K."/>
            <person name="Aluvathingal J."/>
            <person name="Nadendla S."/>
            <person name="Sichtig H."/>
        </authorList>
    </citation>
    <scope>NUCLEOTIDE SEQUENCE [LARGE SCALE GENOMIC DNA]</scope>
    <source>
        <strain evidence="2">FDAARGOS_394</strain>
    </source>
</reference>
<dbReference type="EMBL" id="PDEA01000001">
    <property type="protein sequence ID" value="PEH90078.1"/>
    <property type="molecule type" value="Genomic_DNA"/>
</dbReference>
<protein>
    <submittedName>
        <fullName evidence="1">Uncharacterized protein</fullName>
    </submittedName>
</protein>